<dbReference type="OrthoDB" id="1143801at2"/>
<keyword evidence="1" id="KW-1133">Transmembrane helix</keyword>
<evidence type="ECO:0000256" key="1">
    <source>
        <dbReference type="SAM" id="Phobius"/>
    </source>
</evidence>
<dbReference type="STRING" id="1640674.SAMN05216323_100298"/>
<dbReference type="RefSeq" id="WP_092434507.1">
    <property type="nucleotide sequence ID" value="NZ_FMYP01000002.1"/>
</dbReference>
<dbReference type="AlphaFoldDB" id="A0A1G6GNF1"/>
<name>A0A1G6GNF1_9BACT</name>
<organism evidence="2 3">
    <name type="scientific">Williamwhitmania taraxaci</name>
    <dbReference type="NCBI Taxonomy" id="1640674"/>
    <lineage>
        <taxon>Bacteria</taxon>
        <taxon>Pseudomonadati</taxon>
        <taxon>Bacteroidota</taxon>
        <taxon>Bacteroidia</taxon>
        <taxon>Bacteroidales</taxon>
        <taxon>Williamwhitmaniaceae</taxon>
        <taxon>Williamwhitmania</taxon>
    </lineage>
</organism>
<keyword evidence="1" id="KW-0812">Transmembrane</keyword>
<keyword evidence="1" id="KW-0472">Membrane</keyword>
<sequence length="173" mass="20025">MDSIDKIINQNRHLLDNTDPPRGHFDRFQAKLKGQTILIPTNHNSWIYAAATVAILISISFWGVSVFKSPLIQQQFTASYSEIHDVERYYQGQLDNKMQAFQKIYAGDKNIEGDVKVEIQEMETTRKSLIYNYQVNPGNERILNEIVNNYRLQIEMLNAVISMQTNSENDLKL</sequence>
<dbReference type="Proteomes" id="UP000199452">
    <property type="component" value="Unassembled WGS sequence"/>
</dbReference>
<accession>A0A1G6GNF1</accession>
<evidence type="ECO:0000313" key="3">
    <source>
        <dbReference type="Proteomes" id="UP000199452"/>
    </source>
</evidence>
<dbReference type="EMBL" id="FMYP01000002">
    <property type="protein sequence ID" value="SDB83521.1"/>
    <property type="molecule type" value="Genomic_DNA"/>
</dbReference>
<gene>
    <name evidence="2" type="ORF">SAMN05216323_100298</name>
</gene>
<keyword evidence="3" id="KW-1185">Reference proteome</keyword>
<reference evidence="2 3" key="1">
    <citation type="submission" date="2016-09" db="EMBL/GenBank/DDBJ databases">
        <authorList>
            <person name="Capua I."/>
            <person name="De Benedictis P."/>
            <person name="Joannis T."/>
            <person name="Lombin L.H."/>
            <person name="Cattoli G."/>
        </authorList>
    </citation>
    <scope>NUCLEOTIDE SEQUENCE [LARGE SCALE GENOMIC DNA]</scope>
    <source>
        <strain evidence="2 3">A7P-90m</strain>
    </source>
</reference>
<protein>
    <submittedName>
        <fullName evidence="2">Uncharacterized protein</fullName>
    </submittedName>
</protein>
<feature type="transmembrane region" description="Helical" evidence="1">
    <location>
        <begin position="46"/>
        <end position="67"/>
    </location>
</feature>
<proteinExistence type="predicted"/>
<evidence type="ECO:0000313" key="2">
    <source>
        <dbReference type="EMBL" id="SDB83521.1"/>
    </source>
</evidence>